<evidence type="ECO:0000259" key="7">
    <source>
        <dbReference type="PROSITE" id="PS51099"/>
    </source>
</evidence>
<accession>A0A7X9QG35</accession>
<dbReference type="RefSeq" id="WP_193523362.1">
    <property type="nucleotide sequence ID" value="NZ_JABASA010000007.1"/>
</dbReference>
<dbReference type="InterPro" id="IPR036634">
    <property type="entry name" value="PRD_sf"/>
</dbReference>
<keyword evidence="4" id="KW-0010">Activator</keyword>
<keyword evidence="2" id="KW-0677">Repeat</keyword>
<dbReference type="SUPFAM" id="SSF46785">
    <property type="entry name" value="Winged helix' DNA-binding domain"/>
    <property type="match status" value="1"/>
</dbReference>
<dbReference type="PROSITE" id="PS51372">
    <property type="entry name" value="PRD_2"/>
    <property type="match status" value="1"/>
</dbReference>
<evidence type="ECO:0000259" key="6">
    <source>
        <dbReference type="PROSITE" id="PS51094"/>
    </source>
</evidence>
<feature type="domain" description="PTS EIIA type-2" evidence="6">
    <location>
        <begin position="474"/>
        <end position="618"/>
    </location>
</feature>
<reference evidence="9 10" key="1">
    <citation type="submission" date="2020-04" db="EMBL/GenBank/DDBJ databases">
        <title>MicrobeNet Type strains.</title>
        <authorList>
            <person name="Nicholson A.C."/>
        </authorList>
    </citation>
    <scope>NUCLEOTIDE SEQUENCE [LARGE SCALE GENOMIC DNA]</scope>
    <source>
        <strain evidence="9 10">DSM 22768</strain>
    </source>
</reference>
<dbReference type="Proteomes" id="UP000532121">
    <property type="component" value="Unassembled WGS sequence"/>
</dbReference>
<dbReference type="GO" id="GO:0006355">
    <property type="term" value="P:regulation of DNA-templated transcription"/>
    <property type="evidence" value="ECO:0007669"/>
    <property type="project" value="InterPro"/>
</dbReference>
<dbReference type="Gene3D" id="1.10.10.10">
    <property type="entry name" value="Winged helix-like DNA-binding domain superfamily/Winged helix DNA-binding domain"/>
    <property type="match status" value="1"/>
</dbReference>
<dbReference type="InterPro" id="IPR036388">
    <property type="entry name" value="WH-like_DNA-bd_sf"/>
</dbReference>
<evidence type="ECO:0000259" key="8">
    <source>
        <dbReference type="PROSITE" id="PS51372"/>
    </source>
</evidence>
<dbReference type="InterPro" id="IPR036390">
    <property type="entry name" value="WH_DNA-bd_sf"/>
</dbReference>
<dbReference type="EMBL" id="JABASA010000007">
    <property type="protein sequence ID" value="NMD48983.1"/>
    <property type="molecule type" value="Genomic_DNA"/>
</dbReference>
<evidence type="ECO:0000256" key="3">
    <source>
        <dbReference type="ARBA" id="ARBA00023015"/>
    </source>
</evidence>
<sequence length="621" mass="72670">MALVNRWYRILDTLAAQHSVTLEDLRTDLNVSMHTLQKSIEQLNDLLDADVQIRQKDNRLFLEVYDYARLEDIMAGSLRKESDFNSASKRCSYLIKQLIQSTSPLLIDDLAESIGVSRTTINKDLKQVKNLASAYNITIIGKPNHGLEIVGEELNLRLFYIHYVYSYFDSDTLTDETLCFLENLYAEFRIPRKTQELLTKVISITIARIKRGKPLEDFIKYYTNGVKQSSFAEALVYHIEMVYQISLSQYEQDFLVFPLNTQFIDGLTYAQTQIKDLQTLYHRLVKRIKETLLLTFDEERLFAEIHTHLRFLINRLIFRVQINDIFHGEIQQKYPLAFEMAKVAGEELKGYFGYQMEQSEMSYLALYFEMILHENELVSDGQKRKIAVVCTTGRGTANMIYRQLIRVLGHDIEIVQYSEEGFNPRADDDYFAIFTTIPLKFDKLKSPVIHITNLFDDQWLREEWQRLKHYHQKELKTINLQFVRLSKSASYKDYLRQMTDLLEDKKLVDGDFGRRILEREEKQSTVFGSGIAFPHTVNQLQGKTILMLGLLEEGLALKNEMMEFIFLVAIPQEIEPHMESELLELYDDIFRIAGDDELKEELRKVKTEADFIALTRQKGIF</sequence>
<dbReference type="InterPro" id="IPR016152">
    <property type="entry name" value="PTrfase/Anion_transptr"/>
</dbReference>
<evidence type="ECO:0000256" key="5">
    <source>
        <dbReference type="ARBA" id="ARBA00023163"/>
    </source>
</evidence>
<evidence type="ECO:0000313" key="10">
    <source>
        <dbReference type="Proteomes" id="UP000532121"/>
    </source>
</evidence>
<keyword evidence="1" id="KW-0808">Transferase</keyword>
<protein>
    <submittedName>
        <fullName evidence="9">PTS transporter subunit EIIA</fullName>
    </submittedName>
</protein>
<dbReference type="SUPFAM" id="SSF52794">
    <property type="entry name" value="PTS system IIB component-like"/>
    <property type="match status" value="1"/>
</dbReference>
<dbReference type="SUPFAM" id="SSF63520">
    <property type="entry name" value="PTS-regulatory domain, PRD"/>
    <property type="match status" value="1"/>
</dbReference>
<dbReference type="PROSITE" id="PS51094">
    <property type="entry name" value="PTS_EIIA_TYPE_2"/>
    <property type="match status" value="1"/>
</dbReference>
<dbReference type="InterPro" id="IPR007737">
    <property type="entry name" value="Mga_HTH"/>
</dbReference>
<evidence type="ECO:0000256" key="2">
    <source>
        <dbReference type="ARBA" id="ARBA00022737"/>
    </source>
</evidence>
<dbReference type="Pfam" id="PF00874">
    <property type="entry name" value="PRD"/>
    <property type="match status" value="1"/>
</dbReference>
<dbReference type="InterPro" id="IPR013011">
    <property type="entry name" value="PTS_EIIB_2"/>
</dbReference>
<dbReference type="Gene3D" id="3.40.50.2300">
    <property type="match status" value="1"/>
</dbReference>
<dbReference type="AlphaFoldDB" id="A0A7X9QG35"/>
<dbReference type="Gene3D" id="1.10.1790.10">
    <property type="entry name" value="PRD domain"/>
    <property type="match status" value="1"/>
</dbReference>
<gene>
    <name evidence="9" type="ORF">HHO37_04670</name>
</gene>
<feature type="domain" description="PTS EIIB type-2" evidence="7">
    <location>
        <begin position="384"/>
        <end position="472"/>
    </location>
</feature>
<dbReference type="PANTHER" id="PTHR30185">
    <property type="entry name" value="CRYPTIC BETA-GLUCOSIDE BGL OPERON ANTITERMINATOR"/>
    <property type="match status" value="1"/>
</dbReference>
<organism evidence="9 10">
    <name type="scientific">Streptococcus ratti</name>
    <dbReference type="NCBI Taxonomy" id="1341"/>
    <lineage>
        <taxon>Bacteria</taxon>
        <taxon>Bacillati</taxon>
        <taxon>Bacillota</taxon>
        <taxon>Bacilli</taxon>
        <taxon>Lactobacillales</taxon>
        <taxon>Streptococcaceae</taxon>
        <taxon>Streptococcus</taxon>
    </lineage>
</organism>
<name>A0A7X9QG35_STRRT</name>
<dbReference type="PANTHER" id="PTHR30185:SF13">
    <property type="entry name" value="LICABCH OPERON REGULATOR-RELATED"/>
    <property type="match status" value="1"/>
</dbReference>
<dbReference type="Gene3D" id="3.40.930.10">
    <property type="entry name" value="Mannitol-specific EII, Chain A"/>
    <property type="match status" value="1"/>
</dbReference>
<evidence type="ECO:0000256" key="1">
    <source>
        <dbReference type="ARBA" id="ARBA00022679"/>
    </source>
</evidence>
<dbReference type="GO" id="GO:0008982">
    <property type="term" value="F:protein-N(PI)-phosphohistidine-sugar phosphotransferase activity"/>
    <property type="evidence" value="ECO:0007669"/>
    <property type="project" value="InterPro"/>
</dbReference>
<keyword evidence="3" id="KW-0805">Transcription regulation</keyword>
<dbReference type="InterPro" id="IPR011608">
    <property type="entry name" value="PRD"/>
</dbReference>
<keyword evidence="5" id="KW-0804">Transcription</keyword>
<evidence type="ECO:0000256" key="4">
    <source>
        <dbReference type="ARBA" id="ARBA00023159"/>
    </source>
</evidence>
<dbReference type="Pfam" id="PF05043">
    <property type="entry name" value="Mga"/>
    <property type="match status" value="1"/>
</dbReference>
<dbReference type="InterPro" id="IPR050661">
    <property type="entry name" value="BglG_antiterminators"/>
</dbReference>
<dbReference type="InterPro" id="IPR002178">
    <property type="entry name" value="PTS_EIIA_type-2_dom"/>
</dbReference>
<dbReference type="InterPro" id="IPR036095">
    <property type="entry name" value="PTS_EIIB-like_sf"/>
</dbReference>
<proteinExistence type="predicted"/>
<dbReference type="GO" id="GO:0009401">
    <property type="term" value="P:phosphoenolpyruvate-dependent sugar phosphotransferase system"/>
    <property type="evidence" value="ECO:0007669"/>
    <property type="project" value="InterPro"/>
</dbReference>
<dbReference type="SUPFAM" id="SSF55804">
    <property type="entry name" value="Phoshotransferase/anion transport protein"/>
    <property type="match status" value="1"/>
</dbReference>
<dbReference type="CDD" id="cd05568">
    <property type="entry name" value="PTS_IIB_bgl_like"/>
    <property type="match status" value="1"/>
</dbReference>
<dbReference type="Pfam" id="PF00359">
    <property type="entry name" value="PTS_EIIA_2"/>
    <property type="match status" value="1"/>
</dbReference>
<comment type="caution">
    <text evidence="9">The sequence shown here is derived from an EMBL/GenBank/DDBJ whole genome shotgun (WGS) entry which is preliminary data.</text>
</comment>
<evidence type="ECO:0000313" key="9">
    <source>
        <dbReference type="EMBL" id="NMD48983.1"/>
    </source>
</evidence>
<feature type="domain" description="PRD" evidence="8">
    <location>
        <begin position="272"/>
        <end position="378"/>
    </location>
</feature>
<dbReference type="PROSITE" id="PS51099">
    <property type="entry name" value="PTS_EIIB_TYPE_2"/>
    <property type="match status" value="1"/>
</dbReference>